<dbReference type="EMBL" id="JAUKWQ010000001">
    <property type="protein sequence ID" value="MDO1581193.1"/>
    <property type="molecule type" value="Genomic_DNA"/>
</dbReference>
<keyword evidence="2" id="KW-0238">DNA-binding</keyword>
<dbReference type="Pfam" id="PF01614">
    <property type="entry name" value="IclR_C"/>
    <property type="match status" value="1"/>
</dbReference>
<dbReference type="Gene3D" id="1.10.10.10">
    <property type="entry name" value="Winged helix-like DNA-binding domain superfamily/Winged helix DNA-binding domain"/>
    <property type="match status" value="1"/>
</dbReference>
<evidence type="ECO:0000256" key="2">
    <source>
        <dbReference type="ARBA" id="ARBA00023125"/>
    </source>
</evidence>
<keyword evidence="1" id="KW-0805">Transcription regulation</keyword>
<dbReference type="InterPro" id="IPR005471">
    <property type="entry name" value="Tscrpt_reg_IclR_N"/>
</dbReference>
<dbReference type="InterPro" id="IPR036390">
    <property type="entry name" value="WH_DNA-bd_sf"/>
</dbReference>
<sequence length="269" mass="29109">MSSKEDEKAPEIDKLADTGTLGKAIALLDLVTRAPEPLRFTDILKLTGLPRGSLHRQLRHLVLEGLLDDSPDGTYGPGLRLLEFASRAWAKSSFREVAAPHLLRLHQQTGETVHLGVLRGHEIIYLDKVEGRQALRLHSQIGKASPVYCTGIGKAALSVVSDELRAEILSALCFEPFTPGTHKDVAALLEDLQKIKSAGFAFDMEEHEIGIRCVAAPISSNDAAFASGISITAPAFRASPEQLKAWAPLVLEAAHAIQLDIPRRLGPAK</sequence>
<proteinExistence type="predicted"/>
<evidence type="ECO:0000256" key="3">
    <source>
        <dbReference type="ARBA" id="ARBA00023163"/>
    </source>
</evidence>
<reference evidence="6" key="2">
    <citation type="submission" date="2023-07" db="EMBL/GenBank/DDBJ databases">
        <authorList>
            <person name="Sun H."/>
        </authorList>
    </citation>
    <scope>NUCLEOTIDE SEQUENCE</scope>
    <source>
        <strain evidence="6">05753</strain>
    </source>
</reference>
<dbReference type="SMART" id="SM00346">
    <property type="entry name" value="HTH_ICLR"/>
    <property type="match status" value="1"/>
</dbReference>
<dbReference type="Pfam" id="PF09339">
    <property type="entry name" value="HTH_IclR"/>
    <property type="match status" value="1"/>
</dbReference>
<evidence type="ECO:0000259" key="5">
    <source>
        <dbReference type="PROSITE" id="PS51078"/>
    </source>
</evidence>
<dbReference type="SUPFAM" id="SSF46785">
    <property type="entry name" value="Winged helix' DNA-binding domain"/>
    <property type="match status" value="1"/>
</dbReference>
<dbReference type="InterPro" id="IPR050707">
    <property type="entry name" value="HTH_MetabolicPath_Reg"/>
</dbReference>
<dbReference type="InterPro" id="IPR036388">
    <property type="entry name" value="WH-like_DNA-bd_sf"/>
</dbReference>
<feature type="domain" description="HTH iclR-type" evidence="4">
    <location>
        <begin position="18"/>
        <end position="79"/>
    </location>
</feature>
<dbReference type="RefSeq" id="WP_302075319.1">
    <property type="nucleotide sequence ID" value="NZ_JAUKWQ010000001.1"/>
</dbReference>
<dbReference type="PROSITE" id="PS51078">
    <property type="entry name" value="ICLR_ED"/>
    <property type="match status" value="1"/>
</dbReference>
<dbReference type="PROSITE" id="PS51077">
    <property type="entry name" value="HTH_ICLR"/>
    <property type="match status" value="1"/>
</dbReference>
<dbReference type="Gene3D" id="3.30.450.40">
    <property type="match status" value="1"/>
</dbReference>
<keyword evidence="3" id="KW-0804">Transcription</keyword>
<comment type="caution">
    <text evidence="6">The sequence shown here is derived from an EMBL/GenBank/DDBJ whole genome shotgun (WGS) entry which is preliminary data.</text>
</comment>
<dbReference type="PANTHER" id="PTHR30136">
    <property type="entry name" value="HELIX-TURN-HELIX TRANSCRIPTIONAL REGULATOR, ICLR FAMILY"/>
    <property type="match status" value="1"/>
</dbReference>
<evidence type="ECO:0000313" key="6">
    <source>
        <dbReference type="EMBL" id="MDO1581193.1"/>
    </source>
</evidence>
<dbReference type="SUPFAM" id="SSF55781">
    <property type="entry name" value="GAF domain-like"/>
    <property type="match status" value="1"/>
</dbReference>
<organism evidence="6 7">
    <name type="scientific">Rhizobium oryzicola</name>
    <dbReference type="NCBI Taxonomy" id="1232668"/>
    <lineage>
        <taxon>Bacteria</taxon>
        <taxon>Pseudomonadati</taxon>
        <taxon>Pseudomonadota</taxon>
        <taxon>Alphaproteobacteria</taxon>
        <taxon>Hyphomicrobiales</taxon>
        <taxon>Rhizobiaceae</taxon>
        <taxon>Rhizobium/Agrobacterium group</taxon>
        <taxon>Rhizobium</taxon>
    </lineage>
</organism>
<name>A0ABT8ST31_9HYPH</name>
<gene>
    <name evidence="6" type="ORF">Q2T52_03710</name>
</gene>
<keyword evidence="7" id="KW-1185">Reference proteome</keyword>
<protein>
    <submittedName>
        <fullName evidence="6">IclR family transcriptional regulator</fullName>
    </submittedName>
</protein>
<accession>A0ABT8ST31</accession>
<dbReference type="InterPro" id="IPR014757">
    <property type="entry name" value="Tscrpt_reg_IclR_C"/>
</dbReference>
<evidence type="ECO:0000313" key="7">
    <source>
        <dbReference type="Proteomes" id="UP001169006"/>
    </source>
</evidence>
<evidence type="ECO:0000259" key="4">
    <source>
        <dbReference type="PROSITE" id="PS51077"/>
    </source>
</evidence>
<feature type="domain" description="IclR-ED" evidence="5">
    <location>
        <begin position="80"/>
        <end position="263"/>
    </location>
</feature>
<dbReference type="PANTHER" id="PTHR30136:SF24">
    <property type="entry name" value="HTH-TYPE TRANSCRIPTIONAL REPRESSOR ALLR"/>
    <property type="match status" value="1"/>
</dbReference>
<dbReference type="Proteomes" id="UP001169006">
    <property type="component" value="Unassembled WGS sequence"/>
</dbReference>
<evidence type="ECO:0000256" key="1">
    <source>
        <dbReference type="ARBA" id="ARBA00023015"/>
    </source>
</evidence>
<dbReference type="InterPro" id="IPR029016">
    <property type="entry name" value="GAF-like_dom_sf"/>
</dbReference>
<reference evidence="6" key="1">
    <citation type="journal article" date="2015" name="Int. J. Syst. Evol. Microbiol.">
        <title>Rhizobium oryzicola sp. nov., potential plant-growth-promoting endophytic bacteria isolated from rice roots.</title>
        <authorList>
            <person name="Zhang X.X."/>
            <person name="Gao J.S."/>
            <person name="Cao Y.H."/>
            <person name="Sheirdil R.A."/>
            <person name="Wang X.C."/>
            <person name="Zhang L."/>
        </authorList>
    </citation>
    <scope>NUCLEOTIDE SEQUENCE</scope>
    <source>
        <strain evidence="6">05753</strain>
    </source>
</reference>